<comment type="caution">
    <text evidence="2">The sequence shown here is derived from an EMBL/GenBank/DDBJ whole genome shotgun (WGS) entry which is preliminary data.</text>
</comment>
<evidence type="ECO:0000313" key="3">
    <source>
        <dbReference type="Proteomes" id="UP000321230"/>
    </source>
</evidence>
<gene>
    <name evidence="2" type="ORF">GWA01_19860</name>
</gene>
<name>A0A511B186_9PROT</name>
<feature type="region of interest" description="Disordered" evidence="1">
    <location>
        <begin position="64"/>
        <end position="88"/>
    </location>
</feature>
<protein>
    <submittedName>
        <fullName evidence="2">Uncharacterized protein</fullName>
    </submittedName>
</protein>
<sequence>MRFPPDLPLVDIRVYCAARYVVKYLKSRSFRSPEEFGSLIPVTLYGRLEGLVQRAGIDERDHEIVHGTQEDPQKLRAHSRNCADAQSD</sequence>
<reference evidence="2 3" key="1">
    <citation type="submission" date="2019-07" db="EMBL/GenBank/DDBJ databases">
        <title>Whole genome shotgun sequence of Gluconobacter wancherniae NBRC 103581.</title>
        <authorList>
            <person name="Hosoyama A."/>
            <person name="Uohara A."/>
            <person name="Ohji S."/>
            <person name="Ichikawa N."/>
        </authorList>
    </citation>
    <scope>NUCLEOTIDE SEQUENCE [LARGE SCALE GENOMIC DNA]</scope>
    <source>
        <strain evidence="2 3">NBRC 103581</strain>
    </source>
</reference>
<accession>A0A511B186</accession>
<keyword evidence="3" id="KW-1185">Reference proteome</keyword>
<evidence type="ECO:0000313" key="2">
    <source>
        <dbReference type="EMBL" id="GEK94216.1"/>
    </source>
</evidence>
<dbReference type="AlphaFoldDB" id="A0A511B186"/>
<proteinExistence type="predicted"/>
<feature type="compositionally biased region" description="Basic and acidic residues" evidence="1">
    <location>
        <begin position="64"/>
        <end position="74"/>
    </location>
</feature>
<dbReference type="EMBL" id="BJUZ01000002">
    <property type="protein sequence ID" value="GEK94216.1"/>
    <property type="molecule type" value="Genomic_DNA"/>
</dbReference>
<dbReference type="Proteomes" id="UP000321230">
    <property type="component" value="Unassembled WGS sequence"/>
</dbReference>
<evidence type="ECO:0000256" key="1">
    <source>
        <dbReference type="SAM" id="MobiDB-lite"/>
    </source>
</evidence>
<organism evidence="2 3">
    <name type="scientific">Gluconobacter wancherniae NBRC 103581</name>
    <dbReference type="NCBI Taxonomy" id="656744"/>
    <lineage>
        <taxon>Bacteria</taxon>
        <taxon>Pseudomonadati</taxon>
        <taxon>Pseudomonadota</taxon>
        <taxon>Alphaproteobacteria</taxon>
        <taxon>Acetobacterales</taxon>
        <taxon>Acetobacteraceae</taxon>
        <taxon>Gluconobacter</taxon>
    </lineage>
</organism>